<accession>A0A835UYL2</accession>
<dbReference type="AlphaFoldDB" id="A0A835UYL2"/>
<protein>
    <submittedName>
        <fullName evidence="2">Uncharacterized protein</fullName>
    </submittedName>
</protein>
<evidence type="ECO:0000313" key="2">
    <source>
        <dbReference type="EMBL" id="KAG0477235.1"/>
    </source>
</evidence>
<dbReference type="Proteomes" id="UP000636800">
    <property type="component" value="Chromosome 6"/>
</dbReference>
<evidence type="ECO:0000256" key="1">
    <source>
        <dbReference type="SAM" id="MobiDB-lite"/>
    </source>
</evidence>
<reference evidence="4 5" key="1">
    <citation type="journal article" date="2020" name="Nat. Food">
        <title>A phased Vanilla planifolia genome enables genetic improvement of flavour and production.</title>
        <authorList>
            <person name="Hasing T."/>
            <person name="Tang H."/>
            <person name="Brym M."/>
            <person name="Khazi F."/>
            <person name="Huang T."/>
            <person name="Chambers A.H."/>
        </authorList>
    </citation>
    <scope>NUCLEOTIDE SEQUENCE [LARGE SCALE GENOMIC DNA]</scope>
    <source>
        <tissue evidence="2">Leaf</tissue>
    </source>
</reference>
<organism evidence="2 4">
    <name type="scientific">Vanilla planifolia</name>
    <name type="common">Vanilla</name>
    <dbReference type="NCBI Taxonomy" id="51239"/>
    <lineage>
        <taxon>Eukaryota</taxon>
        <taxon>Viridiplantae</taxon>
        <taxon>Streptophyta</taxon>
        <taxon>Embryophyta</taxon>
        <taxon>Tracheophyta</taxon>
        <taxon>Spermatophyta</taxon>
        <taxon>Magnoliopsida</taxon>
        <taxon>Liliopsida</taxon>
        <taxon>Asparagales</taxon>
        <taxon>Orchidaceae</taxon>
        <taxon>Vanilloideae</taxon>
        <taxon>Vanilleae</taxon>
        <taxon>Vanilla</taxon>
    </lineage>
</organism>
<keyword evidence="4" id="KW-1185">Reference proteome</keyword>
<evidence type="ECO:0000313" key="3">
    <source>
        <dbReference type="EMBL" id="KAG0478920.1"/>
    </source>
</evidence>
<gene>
    <name evidence="3" type="ORF">HPP92_013639</name>
    <name evidence="2" type="ORF">HPP92_014076</name>
</gene>
<evidence type="ECO:0000313" key="5">
    <source>
        <dbReference type="Proteomes" id="UP000639772"/>
    </source>
</evidence>
<sequence length="103" mass="11351">MENLTYCMKADMINPPVDQPPVAPGPKQMKRLQRQPSVMRSTQLMTASNSANPAAGSDDFPPESRMTTYVRRNKGGTVTCYRPGEEPRAFHQKPAKNASTRAG</sequence>
<proteinExistence type="predicted"/>
<dbReference type="EMBL" id="JADCNL010000006">
    <property type="protein sequence ID" value="KAG0477235.1"/>
    <property type="molecule type" value="Genomic_DNA"/>
</dbReference>
<dbReference type="EMBL" id="JADCNM010000006">
    <property type="protein sequence ID" value="KAG0478920.1"/>
    <property type="molecule type" value="Genomic_DNA"/>
</dbReference>
<evidence type="ECO:0000313" key="4">
    <source>
        <dbReference type="Proteomes" id="UP000636800"/>
    </source>
</evidence>
<comment type="caution">
    <text evidence="2">The sequence shown here is derived from an EMBL/GenBank/DDBJ whole genome shotgun (WGS) entry which is preliminary data.</text>
</comment>
<dbReference type="Proteomes" id="UP000639772">
    <property type="component" value="Chromosome 6"/>
</dbReference>
<feature type="region of interest" description="Disordered" evidence="1">
    <location>
        <begin position="44"/>
        <end position="103"/>
    </location>
</feature>
<name>A0A835UYL2_VANPL</name>